<proteinExistence type="predicted"/>
<dbReference type="Proteomes" id="UP000424462">
    <property type="component" value="Chromosome"/>
</dbReference>
<dbReference type="RefSeq" id="WP_156230190.1">
    <property type="nucleotide sequence ID" value="NZ_CP046455.1"/>
</dbReference>
<sequence>MPTAFDKAQPIIEAYRDDADHGRFECWLAHVLATRPDMTVLDCLRAAESGARHWGLDAVSNPEDREGLVLQLYLTREEWRHRGFLPKDTFSRQGHLHEDQVEHLSAGADDPEWDPRHDFNPLPAAPFRFHSLDRNFAPEVTARLNPHQLMLLADIPQLCSGMRLIEPPLMLPFPVNEEERDYLLEESVISLYSDLPRTELFGMILQGLAEILAGAPEPKLTRRELELVAYLVGRRVDQRGGGFLPRWLARRLNPVSRREWPLELRWGLVLELIDALERLLRGLPRP</sequence>
<name>A0A6B8VU21_9CORY</name>
<keyword evidence="2" id="KW-1185">Reference proteome</keyword>
<dbReference type="KEGG" id="cok:COCCU_03225"/>
<accession>A0A6B8VU21</accession>
<gene>
    <name evidence="1" type="ORF">COCCU_03225</name>
</gene>
<dbReference type="EMBL" id="CP046455">
    <property type="protein sequence ID" value="QGU06599.1"/>
    <property type="molecule type" value="Genomic_DNA"/>
</dbReference>
<reference evidence="1 2" key="1">
    <citation type="submission" date="2019-11" db="EMBL/GenBank/DDBJ databases">
        <title>Complete genome sequence of Corynebacterium kalinowskii 1959, a novel Corynebacterium species isolated from soil of a small paddock in Vilsendorf, Germany.</title>
        <authorList>
            <person name="Schaffert L."/>
            <person name="Ruwe M."/>
            <person name="Milse J."/>
            <person name="Hanuschka K."/>
            <person name="Ortseifen V."/>
            <person name="Droste J."/>
            <person name="Brandt D."/>
            <person name="Schlueter L."/>
            <person name="Kutter Y."/>
            <person name="Vinke S."/>
            <person name="Viehoefer P."/>
            <person name="Jacob L."/>
            <person name="Luebke N.-C."/>
            <person name="Schulte-Berndt E."/>
            <person name="Hain C."/>
            <person name="Linder M."/>
            <person name="Schmidt P."/>
            <person name="Wollenschlaeger L."/>
            <person name="Luttermann T."/>
            <person name="Thieme E."/>
            <person name="Hassa J."/>
            <person name="Haak M."/>
            <person name="Wittchen M."/>
            <person name="Mentz A."/>
            <person name="Persicke M."/>
            <person name="Busche T."/>
            <person name="Ruckert C."/>
        </authorList>
    </citation>
    <scope>NUCLEOTIDE SEQUENCE [LARGE SCALE GENOMIC DNA]</scope>
    <source>
        <strain evidence="1 2">2039</strain>
    </source>
</reference>
<organism evidence="1 2">
    <name type="scientific">Corynebacterium occultum</name>
    <dbReference type="NCBI Taxonomy" id="2675219"/>
    <lineage>
        <taxon>Bacteria</taxon>
        <taxon>Bacillati</taxon>
        <taxon>Actinomycetota</taxon>
        <taxon>Actinomycetes</taxon>
        <taxon>Mycobacteriales</taxon>
        <taxon>Corynebacteriaceae</taxon>
        <taxon>Corynebacterium</taxon>
    </lineage>
</organism>
<protein>
    <submittedName>
        <fullName evidence="1">Uncharacterized protein</fullName>
    </submittedName>
</protein>
<evidence type="ECO:0000313" key="1">
    <source>
        <dbReference type="EMBL" id="QGU06599.1"/>
    </source>
</evidence>
<evidence type="ECO:0000313" key="2">
    <source>
        <dbReference type="Proteomes" id="UP000424462"/>
    </source>
</evidence>
<dbReference type="AlphaFoldDB" id="A0A6B8VU21"/>